<dbReference type="Proteomes" id="UP000242436">
    <property type="component" value="Genome"/>
</dbReference>
<dbReference type="EMBL" id="FJ907327">
    <property type="protein sequence ID" value="ACT67465.1"/>
    <property type="molecule type" value="Genomic_RNA"/>
</dbReference>
<organism evidence="1 2">
    <name type="scientific">Japanese holly fern mottle virus</name>
    <dbReference type="NCBI Taxonomy" id="659660"/>
    <lineage>
        <taxon>Viruses</taxon>
        <taxon>Riboviria</taxon>
        <taxon>Orthornavirae</taxon>
        <taxon>Kitrinoviricota</taxon>
        <taxon>Alsuviricetes</taxon>
        <taxon>Martellivirales</taxon>
        <taxon>Mayoviridae</taxon>
        <taxon>Pteridovirus</taxon>
        <taxon>Pteridovirus filicis</taxon>
    </lineage>
</organism>
<accession>C7T4Z5</accession>
<protein>
    <submittedName>
        <fullName evidence="1">p12</fullName>
    </submittedName>
</protein>
<reference evidence="1 2" key="1">
    <citation type="journal article" date="2009" name="J. Gen. Virol.">
        <title>A novel plant virus with unique properties infecting Japanese holly fern.</title>
        <authorList>
            <person name="Valverde R.A."/>
            <person name="Sabanadzovic S."/>
        </authorList>
    </citation>
    <scope>NUCLEOTIDE SEQUENCE [LARGE SCALE GENOMIC DNA]</scope>
    <source>
        <strain evidence="1">DI</strain>
    </source>
</reference>
<keyword evidence="2" id="KW-1185">Reference proteome</keyword>
<dbReference type="KEGG" id="vg:11476673"/>
<dbReference type="RefSeq" id="YP_003126904.1">
    <property type="nucleotide sequence ID" value="NC_013133.1"/>
</dbReference>
<sequence length="106" mass="12002">MACWMCSDMLSLKASPVVDGWFEVPSPKPCRGFRSCAEHRLFISSTHLPCKLSSLSQLQVEELSKALSISPLWLSVSPSFAKHLHLHYFGISELPHLEKYLCVKDR</sequence>
<name>C7T4Z5_9VIRU</name>
<dbReference type="GeneID" id="11476673"/>
<evidence type="ECO:0000313" key="1">
    <source>
        <dbReference type="EMBL" id="ACT67465.1"/>
    </source>
</evidence>
<proteinExistence type="predicted"/>
<evidence type="ECO:0000313" key="2">
    <source>
        <dbReference type="Proteomes" id="UP000242436"/>
    </source>
</evidence>